<comment type="similarity">
    <text evidence="2">Belongs to the peptidase S1 family. CLIP subfamily.</text>
</comment>
<dbReference type="InterPro" id="IPR009003">
    <property type="entry name" value="Peptidase_S1_PA"/>
</dbReference>
<keyword evidence="1" id="KW-1015">Disulfide bond</keyword>
<dbReference type="PANTHER" id="PTHR24256">
    <property type="entry name" value="TRYPTASE-RELATED"/>
    <property type="match status" value="1"/>
</dbReference>
<evidence type="ECO:0000259" key="3">
    <source>
        <dbReference type="PROSITE" id="PS50240"/>
    </source>
</evidence>
<dbReference type="Proteomes" id="UP001497472">
    <property type="component" value="Unassembled WGS sequence"/>
</dbReference>
<evidence type="ECO:0000256" key="1">
    <source>
        <dbReference type="ARBA" id="ARBA00023157"/>
    </source>
</evidence>
<dbReference type="PRINTS" id="PR00722">
    <property type="entry name" value="CHYMOTRYPSIN"/>
</dbReference>
<gene>
    <name evidence="4" type="ORF">LNINA_LOCUS13348</name>
</gene>
<dbReference type="AlphaFoldDB" id="A0AAV1K006"/>
<organism evidence="4 5">
    <name type="scientific">Leptosia nina</name>
    <dbReference type="NCBI Taxonomy" id="320188"/>
    <lineage>
        <taxon>Eukaryota</taxon>
        <taxon>Metazoa</taxon>
        <taxon>Ecdysozoa</taxon>
        <taxon>Arthropoda</taxon>
        <taxon>Hexapoda</taxon>
        <taxon>Insecta</taxon>
        <taxon>Pterygota</taxon>
        <taxon>Neoptera</taxon>
        <taxon>Endopterygota</taxon>
        <taxon>Lepidoptera</taxon>
        <taxon>Glossata</taxon>
        <taxon>Ditrysia</taxon>
        <taxon>Papilionoidea</taxon>
        <taxon>Pieridae</taxon>
        <taxon>Pierinae</taxon>
        <taxon>Leptosia</taxon>
    </lineage>
</organism>
<accession>A0AAV1K006</accession>
<dbReference type="EMBL" id="CAVLEF010000278">
    <property type="protein sequence ID" value="CAK1554432.1"/>
    <property type="molecule type" value="Genomic_DNA"/>
</dbReference>
<dbReference type="InterPro" id="IPR001314">
    <property type="entry name" value="Peptidase_S1A"/>
</dbReference>
<dbReference type="PROSITE" id="PS50240">
    <property type="entry name" value="TRYPSIN_DOM"/>
    <property type="match status" value="1"/>
</dbReference>
<dbReference type="SUPFAM" id="SSF50494">
    <property type="entry name" value="Trypsin-like serine proteases"/>
    <property type="match status" value="1"/>
</dbReference>
<dbReference type="InterPro" id="IPR001254">
    <property type="entry name" value="Trypsin_dom"/>
</dbReference>
<keyword evidence="5" id="KW-1185">Reference proteome</keyword>
<evidence type="ECO:0000313" key="5">
    <source>
        <dbReference type="Proteomes" id="UP001497472"/>
    </source>
</evidence>
<comment type="caution">
    <text evidence="4">The sequence shown here is derived from an EMBL/GenBank/DDBJ whole genome shotgun (WGS) entry which is preliminary data.</text>
</comment>
<dbReference type="InterPro" id="IPR043504">
    <property type="entry name" value="Peptidase_S1_PA_chymotrypsin"/>
</dbReference>
<dbReference type="Gene3D" id="2.40.10.10">
    <property type="entry name" value="Trypsin-like serine proteases"/>
    <property type="match status" value="2"/>
</dbReference>
<proteinExistence type="inferred from homology"/>
<dbReference type="GO" id="GO:0006508">
    <property type="term" value="P:proteolysis"/>
    <property type="evidence" value="ECO:0007669"/>
    <property type="project" value="InterPro"/>
</dbReference>
<dbReference type="SMART" id="SM00020">
    <property type="entry name" value="Tryp_SPc"/>
    <property type="match status" value="1"/>
</dbReference>
<reference evidence="4 5" key="1">
    <citation type="submission" date="2023-11" db="EMBL/GenBank/DDBJ databases">
        <authorList>
            <person name="Okamura Y."/>
        </authorList>
    </citation>
    <scope>NUCLEOTIDE SEQUENCE [LARGE SCALE GENOMIC DNA]</scope>
</reference>
<dbReference type="CDD" id="cd00190">
    <property type="entry name" value="Tryp_SPc"/>
    <property type="match status" value="1"/>
</dbReference>
<evidence type="ECO:0000313" key="4">
    <source>
        <dbReference type="EMBL" id="CAK1554432.1"/>
    </source>
</evidence>
<dbReference type="GO" id="GO:0004252">
    <property type="term" value="F:serine-type endopeptidase activity"/>
    <property type="evidence" value="ECO:0007669"/>
    <property type="project" value="InterPro"/>
</dbReference>
<dbReference type="InterPro" id="IPR051487">
    <property type="entry name" value="Ser/Thr_Proteases_Immune/Dev"/>
</dbReference>
<protein>
    <recommendedName>
        <fullName evidence="3">Peptidase S1 domain-containing protein</fullName>
    </recommendedName>
</protein>
<feature type="domain" description="Peptidase S1" evidence="3">
    <location>
        <begin position="1"/>
        <end position="174"/>
    </location>
</feature>
<sequence length="174" mass="19293">MGTVENFNPANLQNDVALLHLESPVTLAEHINVICMPSAGEDFEKSQNCVANGWGKDIFGKQGRYAVILKKVELDIVPQGQCNDELRTTRLSQYFKLHKSFICAGGQPGKDTCKGDGGAPLACPFEENRYKLTGLVSLGYRVWYQRPGSVRASVLVQTMGRQHNDEMGLRYICL</sequence>
<evidence type="ECO:0000256" key="2">
    <source>
        <dbReference type="ARBA" id="ARBA00024195"/>
    </source>
</evidence>
<dbReference type="Pfam" id="PF00089">
    <property type="entry name" value="Trypsin"/>
    <property type="match status" value="1"/>
</dbReference>
<name>A0AAV1K006_9NEOP</name>